<dbReference type="AlphaFoldDB" id="A0A8T1RZB1"/>
<dbReference type="EMBL" id="JAHGAV010001509">
    <property type="protein sequence ID" value="KAG6922099.1"/>
    <property type="molecule type" value="Genomic_DNA"/>
</dbReference>
<dbReference type="OrthoDB" id="10055367at2759"/>
<gene>
    <name evidence="2" type="ORF">G0U57_003879</name>
</gene>
<protein>
    <submittedName>
        <fullName evidence="2">Heparan sulfate proteoglycan 2</fullName>
    </submittedName>
</protein>
<evidence type="ECO:0000313" key="3">
    <source>
        <dbReference type="Proteomes" id="UP000765507"/>
    </source>
</evidence>
<feature type="region of interest" description="Disordered" evidence="1">
    <location>
        <begin position="105"/>
        <end position="131"/>
    </location>
</feature>
<dbReference type="Gene3D" id="2.60.40.10">
    <property type="entry name" value="Immunoglobulins"/>
    <property type="match status" value="1"/>
</dbReference>
<dbReference type="InterPro" id="IPR013783">
    <property type="entry name" value="Ig-like_fold"/>
</dbReference>
<organism evidence="2 3">
    <name type="scientific">Chelydra serpentina</name>
    <name type="common">Snapping turtle</name>
    <name type="synonym">Testudo serpentina</name>
    <dbReference type="NCBI Taxonomy" id="8475"/>
    <lineage>
        <taxon>Eukaryota</taxon>
        <taxon>Metazoa</taxon>
        <taxon>Chordata</taxon>
        <taxon>Craniata</taxon>
        <taxon>Vertebrata</taxon>
        <taxon>Euteleostomi</taxon>
        <taxon>Archelosauria</taxon>
        <taxon>Testudinata</taxon>
        <taxon>Testudines</taxon>
        <taxon>Cryptodira</taxon>
        <taxon>Durocryptodira</taxon>
        <taxon>Americhelydia</taxon>
        <taxon>Chelydroidea</taxon>
        <taxon>Chelydridae</taxon>
        <taxon>Chelydra</taxon>
    </lineage>
</organism>
<name>A0A8T1RZB1_CHESE</name>
<evidence type="ECO:0000256" key="1">
    <source>
        <dbReference type="SAM" id="MobiDB-lite"/>
    </source>
</evidence>
<keyword evidence="3" id="KW-1185">Reference proteome</keyword>
<reference evidence="2 3" key="1">
    <citation type="journal article" date="2020" name="G3 (Bethesda)">
        <title>Draft Genome of the Common Snapping Turtle, Chelydra serpentina, a Model for Phenotypic Plasticity in Reptiles.</title>
        <authorList>
            <person name="Das D."/>
            <person name="Singh S.K."/>
            <person name="Bierstedt J."/>
            <person name="Erickson A."/>
            <person name="Galli G.L.J."/>
            <person name="Crossley D.A. 2nd"/>
            <person name="Rhen T."/>
        </authorList>
    </citation>
    <scope>NUCLEOTIDE SEQUENCE [LARGE SCALE GENOMIC DNA]</scope>
    <source>
        <strain evidence="2">KW</strain>
    </source>
</reference>
<accession>A0A8T1RZB1</accession>
<sequence length="177" mass="18882">VPSAAQSRRQGEELHFPSIHPSEAGVYVCTCRGLQHSNASRAEIIVTEAPSKPITVTVEEKRVQSVKPGADVTFICTAKSKVRAGRLGERDPNSVCCSPHGWCSRRSTGPGKEPERLLQPPGHPDTSPQRPHAVVVSVVAPPGPGQGSGRLCQALLAHLAKSPCPRELVLSERLIVL</sequence>
<proteinExistence type="predicted"/>
<feature type="non-terminal residue" evidence="2">
    <location>
        <position position="177"/>
    </location>
</feature>
<comment type="caution">
    <text evidence="2">The sequence shown here is derived from an EMBL/GenBank/DDBJ whole genome shotgun (WGS) entry which is preliminary data.</text>
</comment>
<evidence type="ECO:0000313" key="2">
    <source>
        <dbReference type="EMBL" id="KAG6922099.1"/>
    </source>
</evidence>
<dbReference type="Proteomes" id="UP000765507">
    <property type="component" value="Unassembled WGS sequence"/>
</dbReference>